<protein>
    <submittedName>
        <fullName evidence="1">Uncharacterized protein</fullName>
    </submittedName>
</protein>
<dbReference type="EMBL" id="CM037616">
    <property type="protein sequence ID" value="KAH7993318.1"/>
    <property type="molecule type" value="Genomic_DNA"/>
</dbReference>
<evidence type="ECO:0000313" key="1">
    <source>
        <dbReference type="EMBL" id="KAH7993318.1"/>
    </source>
</evidence>
<sequence length="107" mass="12289">MTEESKFYNEKHELFTLLHESKCLRSFKTQTGGSHSSFQTNRKYKVSSNIQSDSSSALHTDMAEDKRNGLKENTHTENVFIVLKKKDFCLFFSYKPGLTVCTETVPV</sequence>
<dbReference type="Proteomes" id="UP000827872">
    <property type="component" value="Linkage Group LG03"/>
</dbReference>
<accession>A0ACB8EL83</accession>
<keyword evidence="2" id="KW-1185">Reference proteome</keyword>
<name>A0ACB8EL83_9SAUR</name>
<reference evidence="1" key="1">
    <citation type="submission" date="2021-08" db="EMBL/GenBank/DDBJ databases">
        <title>The first chromosome-level gecko genome reveals the dynamic sex chromosomes of Neotropical dwarf geckos (Sphaerodactylidae: Sphaerodactylus).</title>
        <authorList>
            <person name="Pinto B.J."/>
            <person name="Keating S.E."/>
            <person name="Gamble T."/>
        </authorList>
    </citation>
    <scope>NUCLEOTIDE SEQUENCE</scope>
    <source>
        <strain evidence="1">TG3544</strain>
    </source>
</reference>
<proteinExistence type="predicted"/>
<organism evidence="1 2">
    <name type="scientific">Sphaerodactylus townsendi</name>
    <dbReference type="NCBI Taxonomy" id="933632"/>
    <lineage>
        <taxon>Eukaryota</taxon>
        <taxon>Metazoa</taxon>
        <taxon>Chordata</taxon>
        <taxon>Craniata</taxon>
        <taxon>Vertebrata</taxon>
        <taxon>Euteleostomi</taxon>
        <taxon>Lepidosauria</taxon>
        <taxon>Squamata</taxon>
        <taxon>Bifurcata</taxon>
        <taxon>Gekkota</taxon>
        <taxon>Sphaerodactylidae</taxon>
        <taxon>Sphaerodactylus</taxon>
    </lineage>
</organism>
<evidence type="ECO:0000313" key="2">
    <source>
        <dbReference type="Proteomes" id="UP000827872"/>
    </source>
</evidence>
<comment type="caution">
    <text evidence="1">The sequence shown here is derived from an EMBL/GenBank/DDBJ whole genome shotgun (WGS) entry which is preliminary data.</text>
</comment>
<gene>
    <name evidence="1" type="ORF">K3G42_030621</name>
</gene>